<name>A0ABQ6MDT6_9STRA</name>
<evidence type="ECO:0000313" key="1">
    <source>
        <dbReference type="EMBL" id="GMI24253.1"/>
    </source>
</evidence>
<sequence>MAKICKRESLPYYLTCFTPLQVEECCKSPAAGEAAGLILSNTDPATGLLDGTGGRARGMMEAAGGWPGEVLVWEPPEPVAGARGLDGGGRVI</sequence>
<organism evidence="1 2">
    <name type="scientific">Tetraparma gracilis</name>
    <dbReference type="NCBI Taxonomy" id="2962635"/>
    <lineage>
        <taxon>Eukaryota</taxon>
        <taxon>Sar</taxon>
        <taxon>Stramenopiles</taxon>
        <taxon>Ochrophyta</taxon>
        <taxon>Bolidophyceae</taxon>
        <taxon>Parmales</taxon>
        <taxon>Triparmaceae</taxon>
        <taxon>Tetraparma</taxon>
    </lineage>
</organism>
<dbReference type="EMBL" id="BRYB01004012">
    <property type="protein sequence ID" value="GMI24253.1"/>
    <property type="molecule type" value="Genomic_DNA"/>
</dbReference>
<proteinExistence type="predicted"/>
<keyword evidence="2" id="KW-1185">Reference proteome</keyword>
<dbReference type="Proteomes" id="UP001165060">
    <property type="component" value="Unassembled WGS sequence"/>
</dbReference>
<evidence type="ECO:0000313" key="2">
    <source>
        <dbReference type="Proteomes" id="UP001165060"/>
    </source>
</evidence>
<comment type="caution">
    <text evidence="1">The sequence shown here is derived from an EMBL/GenBank/DDBJ whole genome shotgun (WGS) entry which is preliminary data.</text>
</comment>
<protein>
    <submittedName>
        <fullName evidence="1">Uncharacterized protein</fullName>
    </submittedName>
</protein>
<gene>
    <name evidence="1" type="ORF">TeGR_g1973</name>
</gene>
<accession>A0ABQ6MDT6</accession>
<reference evidence="1 2" key="1">
    <citation type="journal article" date="2023" name="Commun. Biol.">
        <title>Genome analysis of Parmales, the sister group of diatoms, reveals the evolutionary specialization of diatoms from phago-mixotrophs to photoautotrophs.</title>
        <authorList>
            <person name="Ban H."/>
            <person name="Sato S."/>
            <person name="Yoshikawa S."/>
            <person name="Yamada K."/>
            <person name="Nakamura Y."/>
            <person name="Ichinomiya M."/>
            <person name="Sato N."/>
            <person name="Blanc-Mathieu R."/>
            <person name="Endo H."/>
            <person name="Kuwata A."/>
            <person name="Ogata H."/>
        </authorList>
    </citation>
    <scope>NUCLEOTIDE SEQUENCE [LARGE SCALE GENOMIC DNA]</scope>
</reference>